<name>A0A183BAD3_9TREM</name>
<dbReference type="AlphaFoldDB" id="A0A183BAD3"/>
<dbReference type="OrthoDB" id="6280013at2759"/>
<evidence type="ECO:0000313" key="2">
    <source>
        <dbReference type="Proteomes" id="UP000272942"/>
    </source>
</evidence>
<dbReference type="WBParaSite" id="ECPE_0001621101-mRNA-1">
    <property type="protein sequence ID" value="ECPE_0001621101-mRNA-1"/>
    <property type="gene ID" value="ECPE_0001621101"/>
</dbReference>
<evidence type="ECO:0000313" key="1">
    <source>
        <dbReference type="EMBL" id="VDP93440.1"/>
    </source>
</evidence>
<protein>
    <submittedName>
        <fullName evidence="1 3">Uncharacterized protein</fullName>
    </submittedName>
</protein>
<keyword evidence="2" id="KW-1185">Reference proteome</keyword>
<gene>
    <name evidence="1" type="ORF">ECPE_LOCUS16168</name>
</gene>
<dbReference type="Proteomes" id="UP000272942">
    <property type="component" value="Unassembled WGS sequence"/>
</dbReference>
<evidence type="ECO:0000313" key="3">
    <source>
        <dbReference type="WBParaSite" id="ECPE_0001621101-mRNA-1"/>
    </source>
</evidence>
<proteinExistence type="predicted"/>
<reference evidence="1 2" key="2">
    <citation type="submission" date="2018-11" db="EMBL/GenBank/DDBJ databases">
        <authorList>
            <consortium name="Pathogen Informatics"/>
        </authorList>
    </citation>
    <scope>NUCLEOTIDE SEQUENCE [LARGE SCALE GENOMIC DNA]</scope>
    <source>
        <strain evidence="1 2">Egypt</strain>
    </source>
</reference>
<accession>A0A183BAD3</accession>
<organism evidence="3">
    <name type="scientific">Echinostoma caproni</name>
    <dbReference type="NCBI Taxonomy" id="27848"/>
    <lineage>
        <taxon>Eukaryota</taxon>
        <taxon>Metazoa</taxon>
        <taxon>Spiralia</taxon>
        <taxon>Lophotrochozoa</taxon>
        <taxon>Platyhelminthes</taxon>
        <taxon>Trematoda</taxon>
        <taxon>Digenea</taxon>
        <taxon>Plagiorchiida</taxon>
        <taxon>Echinostomata</taxon>
        <taxon>Echinostomatoidea</taxon>
        <taxon>Echinostomatidae</taxon>
        <taxon>Echinostoma</taxon>
    </lineage>
</organism>
<reference evidence="3" key="1">
    <citation type="submission" date="2016-06" db="UniProtKB">
        <authorList>
            <consortium name="WormBaseParasite"/>
        </authorList>
    </citation>
    <scope>IDENTIFICATION</scope>
</reference>
<dbReference type="EMBL" id="UZAN01063221">
    <property type="protein sequence ID" value="VDP93440.1"/>
    <property type="molecule type" value="Genomic_DNA"/>
</dbReference>
<sequence length="214" mass="24188">MPRNPKSDTKQDSPEPPTSFFGVLMQRILTLLSSVIHSGIVRKQSALPVPPPEKFHMGEDFHRWARAAQDYIEFVPPSDRRIVLLSLIEGEANDIVRDEGVLDAPITPKTFQRHRDCLTDRLHAAEFVHLFQTRIQLPGERLTSFVRALRRLAVEALPDADPIDRDAKVLTQILVRTGDPPLKRRFLLSQPSTVAAALDTARRLEKIEAVLSHD</sequence>